<accession>A0A0Q3SLS3</accession>
<name>A0A0Q3SLS3_9FLAO</name>
<proteinExistence type="predicted"/>
<organism evidence="1 2">
    <name type="scientific">Chryseobacterium aquaticum</name>
    <dbReference type="NCBI Taxonomy" id="452084"/>
    <lineage>
        <taxon>Bacteria</taxon>
        <taxon>Pseudomonadati</taxon>
        <taxon>Bacteroidota</taxon>
        <taxon>Flavobacteriia</taxon>
        <taxon>Flavobacteriales</taxon>
        <taxon>Weeksellaceae</taxon>
        <taxon>Chryseobacterium group</taxon>
        <taxon>Chryseobacterium</taxon>
    </lineage>
</organism>
<keyword evidence="2" id="KW-1185">Reference proteome</keyword>
<dbReference type="EMBL" id="LLYZ01000005">
    <property type="protein sequence ID" value="KQK26210.1"/>
    <property type="molecule type" value="Genomic_DNA"/>
</dbReference>
<sequence>MWSTASDYRIWKIKLSPIIYKVLLMNTINWANYDSKEFENFCNALLTFEVSKRVKPFSAPGRDGGIDASYTGEYDGMEGSWRFQFKFHQVVRKQGFHQLKRDVIYEVAKLKGEDFFVLMTNVELLPQELAELESTFESYKHNNSLTTKILIWEGAKLHNLFLRHPLLSIWMDEGFETAQLQEYQVFFKKGLEATDFVPNTLSNDFIGRDNGLSELANFLDSDKKIALVEGEAGIGKTRLIIEFFKKYVDTTAEWKPLVLASKNIDFDRIRNSLSLKGNFIILVDDAHGYDSNSIADLKKLAEISKGKIKLLLTARSMEASKSLQGIREFDHDDILKVNLTTLDRQETKAAFKTYLEKGTYWHHIRELIDISYGRPVLIVAILRAVFSNTRIETIRQNDFLKSYVANYFDEFHLELGKMASISKLRSKLLLENIALIEPFNFDDQHIIEKLSSLHEMARPEIILALKLLKDYGFVSGRYEQSIRPDYYSDIILENINATAASNYIMSFAAQLDNIIINLSSVDEGDSGKGLLLNNTLNEYVGWIAVIDDPTITIEMKISIIGRILHTVGRIVFVKPEIAKRAVDLYLDNIVKDSHPVRIEFEANLKYPNYFTEPLGNKITSILSSLLSFPEFYGFVFDKIFKLYELSKNSKLSRIYSYSKKDVVENFKLNRQFYFIRRLKHRPEDNVANYFLIREILKQMLVLDFTVYEPSATDRDSLSITRYALPRSESVRMLRLETIHLFIYYYQLSVLSEYKLETLKAILDIVRGIFASHRNPKTYQNNSEIAQVLDFLEKNATDFELLEQKEVLERLSHFIKWNISSEFIPQITLIKDLLKPKNLAEHLSQLFSNSVILSLKGYDMRNYIAEECDNIVGTFNEQELAVAMRKFLEPHPYPPHYFWEFLRNLLQKHTQYAIYFHDYLFEIKSPLYYQYASGILSTLYFEKTYKKNIGAVLINWKFWILGRQIMLS</sequence>
<dbReference type="SUPFAM" id="SSF52540">
    <property type="entry name" value="P-loop containing nucleoside triphosphate hydrolases"/>
    <property type="match status" value="1"/>
</dbReference>
<dbReference type="AlphaFoldDB" id="A0A0Q3SLS3"/>
<reference evidence="1 2" key="1">
    <citation type="submission" date="2015-10" db="EMBL/GenBank/DDBJ databases">
        <title>Chryseobacterium aquaticum genome.</title>
        <authorList>
            <person name="Newman J.D."/>
            <person name="Ferguson M.B."/>
            <person name="Miller J.R."/>
        </authorList>
    </citation>
    <scope>NUCLEOTIDE SEQUENCE [LARGE SCALE GENOMIC DNA]</scope>
    <source>
        <strain evidence="1 2">KCTC 12483</strain>
    </source>
</reference>
<protein>
    <submittedName>
        <fullName evidence="1">Uncharacterized protein</fullName>
    </submittedName>
</protein>
<dbReference type="Proteomes" id="UP000051682">
    <property type="component" value="Unassembled WGS sequence"/>
</dbReference>
<dbReference type="InterPro" id="IPR027417">
    <property type="entry name" value="P-loop_NTPase"/>
</dbReference>
<evidence type="ECO:0000313" key="2">
    <source>
        <dbReference type="Proteomes" id="UP000051682"/>
    </source>
</evidence>
<evidence type="ECO:0000313" key="1">
    <source>
        <dbReference type="EMBL" id="KQK26210.1"/>
    </source>
</evidence>
<dbReference type="STRING" id="452084.AR438_11600"/>
<gene>
    <name evidence="1" type="ORF">AR438_11600</name>
</gene>
<comment type="caution">
    <text evidence="1">The sequence shown here is derived from an EMBL/GenBank/DDBJ whole genome shotgun (WGS) entry which is preliminary data.</text>
</comment>
<dbReference type="Gene3D" id="3.40.50.300">
    <property type="entry name" value="P-loop containing nucleotide triphosphate hydrolases"/>
    <property type="match status" value="1"/>
</dbReference>